<keyword evidence="3" id="KW-1185">Reference proteome</keyword>
<name>R4Z2U4_9ACTN</name>
<dbReference type="STRING" id="1229780.BN381_250099"/>
<gene>
    <name evidence="2" type="ORF">BN381_250099</name>
</gene>
<feature type="compositionally biased region" description="Basic and acidic residues" evidence="1">
    <location>
        <begin position="1"/>
        <end position="16"/>
    </location>
</feature>
<evidence type="ECO:0000313" key="2">
    <source>
        <dbReference type="EMBL" id="CCM63606.1"/>
    </source>
</evidence>
<accession>R4Z2U4</accession>
<dbReference type="EMBL" id="CANL01000018">
    <property type="protein sequence ID" value="CCM63606.1"/>
    <property type="molecule type" value="Genomic_DNA"/>
</dbReference>
<dbReference type="RefSeq" id="WP_012226396.1">
    <property type="nucleotide sequence ID" value="NZ_HG422565.1"/>
</dbReference>
<comment type="caution">
    <text evidence="2">The sequence shown here is derived from an EMBL/GenBank/DDBJ whole genome shotgun (WGS) entry which is preliminary data.</text>
</comment>
<proteinExistence type="predicted"/>
<dbReference type="HOGENOM" id="CLU_127668_0_0_11"/>
<dbReference type="AlphaFoldDB" id="R4Z2U4"/>
<sequence>MSEPSDRPWLERDRRPPGVSDQTVEAVGKFDEALEWIERARGHLYDFHQMMGHADALIGEAADQLRDAGHPDQAQRIETELVGRNALEGRWSFQIVEEYDAIYWSVVRAASDELRKQLVGGRHHVFESEMKEDRRTHGARFHEQRPTDI</sequence>
<reference evidence="2 3" key="1">
    <citation type="journal article" date="2013" name="ISME J.">
        <title>Metabolic model for the filamentous 'Candidatus Microthrix parvicella' based on genomic and metagenomic analyses.</title>
        <authorList>
            <person name="Jon McIlroy S."/>
            <person name="Kristiansen R."/>
            <person name="Albertsen M."/>
            <person name="Michael Karst S."/>
            <person name="Rossetti S."/>
            <person name="Lund Nielsen J."/>
            <person name="Tandoi V."/>
            <person name="James Seviour R."/>
            <person name="Nielsen P.H."/>
        </authorList>
    </citation>
    <scope>NUCLEOTIDE SEQUENCE [LARGE SCALE GENOMIC DNA]</scope>
    <source>
        <strain evidence="2 3">RN1</strain>
    </source>
</reference>
<dbReference type="eggNOG" id="ENOG503068I">
    <property type="taxonomic scope" value="Bacteria"/>
</dbReference>
<feature type="region of interest" description="Disordered" evidence="1">
    <location>
        <begin position="129"/>
        <end position="149"/>
    </location>
</feature>
<dbReference type="Proteomes" id="UP000018291">
    <property type="component" value="Unassembled WGS sequence"/>
</dbReference>
<evidence type="ECO:0000256" key="1">
    <source>
        <dbReference type="SAM" id="MobiDB-lite"/>
    </source>
</evidence>
<dbReference type="OrthoDB" id="3212097at2"/>
<feature type="region of interest" description="Disordered" evidence="1">
    <location>
        <begin position="1"/>
        <end position="23"/>
    </location>
</feature>
<organism evidence="2 3">
    <name type="scientific">Candidatus Neomicrothrix parvicella RN1</name>
    <dbReference type="NCBI Taxonomy" id="1229780"/>
    <lineage>
        <taxon>Bacteria</taxon>
        <taxon>Bacillati</taxon>
        <taxon>Actinomycetota</taxon>
        <taxon>Acidimicrobiia</taxon>
        <taxon>Acidimicrobiales</taxon>
        <taxon>Microthrixaceae</taxon>
        <taxon>Candidatus Neomicrothrix</taxon>
    </lineage>
</organism>
<evidence type="ECO:0000313" key="3">
    <source>
        <dbReference type="Proteomes" id="UP000018291"/>
    </source>
</evidence>
<protein>
    <submittedName>
        <fullName evidence="2">Uncharacterized protein</fullName>
    </submittedName>
</protein>